<keyword evidence="3" id="KW-1185">Reference proteome</keyword>
<evidence type="ECO:0000313" key="3">
    <source>
        <dbReference type="Proteomes" id="UP001630127"/>
    </source>
</evidence>
<name>A0ABD3APF8_9GENT</name>
<proteinExistence type="predicted"/>
<evidence type="ECO:0000313" key="2">
    <source>
        <dbReference type="EMBL" id="KAL3533070.1"/>
    </source>
</evidence>
<dbReference type="EMBL" id="JBJUIK010000003">
    <property type="protein sequence ID" value="KAL3533070.1"/>
    <property type="molecule type" value="Genomic_DNA"/>
</dbReference>
<reference evidence="2 3" key="1">
    <citation type="submission" date="2024-11" db="EMBL/GenBank/DDBJ databases">
        <title>A near-complete genome assembly of Cinchona calisaya.</title>
        <authorList>
            <person name="Lian D.C."/>
            <person name="Zhao X.W."/>
            <person name="Wei L."/>
        </authorList>
    </citation>
    <scope>NUCLEOTIDE SEQUENCE [LARGE SCALE GENOMIC DNA]</scope>
    <source>
        <tissue evidence="2">Nenye</tissue>
    </source>
</reference>
<dbReference type="Proteomes" id="UP001630127">
    <property type="component" value="Unassembled WGS sequence"/>
</dbReference>
<comment type="caution">
    <text evidence="2">The sequence shown here is derived from an EMBL/GenBank/DDBJ whole genome shotgun (WGS) entry which is preliminary data.</text>
</comment>
<dbReference type="AlphaFoldDB" id="A0ABD3APF8"/>
<sequence length="118" mass="12238">MEKCHFQSSGEPPTSARPKTSSASTQQYSGCSLLCCSTTKKLGSIVAATSIGPLPLKFVVLPNILHGQCSLLEYGRLSSDPCFNTTTGKERLVVPCLDGVPAAAAASFSNEAAAIMVS</sequence>
<accession>A0ABD3APF8</accession>
<organism evidence="2 3">
    <name type="scientific">Cinchona calisaya</name>
    <dbReference type="NCBI Taxonomy" id="153742"/>
    <lineage>
        <taxon>Eukaryota</taxon>
        <taxon>Viridiplantae</taxon>
        <taxon>Streptophyta</taxon>
        <taxon>Embryophyta</taxon>
        <taxon>Tracheophyta</taxon>
        <taxon>Spermatophyta</taxon>
        <taxon>Magnoliopsida</taxon>
        <taxon>eudicotyledons</taxon>
        <taxon>Gunneridae</taxon>
        <taxon>Pentapetalae</taxon>
        <taxon>asterids</taxon>
        <taxon>lamiids</taxon>
        <taxon>Gentianales</taxon>
        <taxon>Rubiaceae</taxon>
        <taxon>Cinchonoideae</taxon>
        <taxon>Cinchoneae</taxon>
        <taxon>Cinchona</taxon>
    </lineage>
</organism>
<feature type="region of interest" description="Disordered" evidence="1">
    <location>
        <begin position="1"/>
        <end position="25"/>
    </location>
</feature>
<evidence type="ECO:0000256" key="1">
    <source>
        <dbReference type="SAM" id="MobiDB-lite"/>
    </source>
</evidence>
<protein>
    <submittedName>
        <fullName evidence="2">Uncharacterized protein</fullName>
    </submittedName>
</protein>
<gene>
    <name evidence="2" type="ORF">ACH5RR_006591</name>
</gene>